<organism evidence="2 3">
    <name type="scientific">Geodermatophilus siccatus</name>
    <dbReference type="NCBI Taxonomy" id="1137991"/>
    <lineage>
        <taxon>Bacteria</taxon>
        <taxon>Bacillati</taxon>
        <taxon>Actinomycetota</taxon>
        <taxon>Actinomycetes</taxon>
        <taxon>Geodermatophilales</taxon>
        <taxon>Geodermatophilaceae</taxon>
        <taxon>Geodermatophilus</taxon>
    </lineage>
</organism>
<dbReference type="AlphaFoldDB" id="A0A1G9Y2B5"/>
<dbReference type="GO" id="GO:0003700">
    <property type="term" value="F:DNA-binding transcription factor activity"/>
    <property type="evidence" value="ECO:0007669"/>
    <property type="project" value="InterPro"/>
</dbReference>
<evidence type="ECO:0000313" key="2">
    <source>
        <dbReference type="EMBL" id="SDN03234.1"/>
    </source>
</evidence>
<evidence type="ECO:0000256" key="1">
    <source>
        <dbReference type="SAM" id="MobiDB-lite"/>
    </source>
</evidence>
<dbReference type="InterPro" id="IPR013325">
    <property type="entry name" value="RNA_pol_sigma_r2"/>
</dbReference>
<reference evidence="3" key="1">
    <citation type="submission" date="2016-10" db="EMBL/GenBank/DDBJ databases">
        <authorList>
            <person name="Varghese N."/>
            <person name="Submissions S."/>
        </authorList>
    </citation>
    <scope>NUCLEOTIDE SEQUENCE [LARGE SCALE GENOMIC DNA]</scope>
    <source>
        <strain evidence="3">DSM 45419</strain>
    </source>
</reference>
<dbReference type="SUPFAM" id="SSF88946">
    <property type="entry name" value="Sigma2 domain of RNA polymerase sigma factors"/>
    <property type="match status" value="1"/>
</dbReference>
<gene>
    <name evidence="2" type="ORF">SAMN05660642_03863</name>
</gene>
<evidence type="ECO:0008006" key="4">
    <source>
        <dbReference type="Google" id="ProtNLM"/>
    </source>
</evidence>
<feature type="region of interest" description="Disordered" evidence="1">
    <location>
        <begin position="66"/>
        <end position="94"/>
    </location>
</feature>
<dbReference type="OrthoDB" id="5188909at2"/>
<name>A0A1G9Y2B5_9ACTN</name>
<evidence type="ECO:0000313" key="3">
    <source>
        <dbReference type="Proteomes" id="UP000198680"/>
    </source>
</evidence>
<dbReference type="GO" id="GO:0006352">
    <property type="term" value="P:DNA-templated transcription initiation"/>
    <property type="evidence" value="ECO:0007669"/>
    <property type="project" value="InterPro"/>
</dbReference>
<sequence length="531" mass="53962">MTEGADAAFRRFVAAERAGLLAEALRLTGDPDRAEDAVQRALARTRRHWGRRGTDPATTAADALHAAASPRGDGQVLESLDDRPRPAPVPPARWRLDADAAATDALGRARRQRRVRTAGTAAAATVTVAAAALVVPQLTTEPPAPPDAQQQAADVPVLTEPTRGSLAGDAAFVEAARRADWGPLTPPPVEDRRVVLATDTPDGRVVLLAGTVDEDVRGVWLTGPVGAPPEQLTRHVPQDLGPFRPASLLVGGPGPATLVVLTAPGDRVEVSPRLQVGPRGTVGRRYEPVPADDGLAVTGVPTTTGGAGTSVRVLRDGQPVYRAGVPGTALPADVPPLEPLRPATAAPADRLVTEALTDISVPLGAEPAELQPQLLWSGGLPMPEVPGSVAVVVGRSPGGGLVVTTRAGQLGSTGAGRTVSCGVHTPPGTTDVAGLVVARICDLSSPETEPSDAGRWLVVTAPAPATAAAVLDERGGVLATVPLPDGGGVALLPAGAREVRTLDAAGRALAEVPISAVATEPFGDYGSGEVG</sequence>
<accession>A0A1G9Y2B5</accession>
<keyword evidence="3" id="KW-1185">Reference proteome</keyword>
<proteinExistence type="predicted"/>
<dbReference type="EMBL" id="FNHE01000011">
    <property type="protein sequence ID" value="SDN03234.1"/>
    <property type="molecule type" value="Genomic_DNA"/>
</dbReference>
<dbReference type="Proteomes" id="UP000198680">
    <property type="component" value="Unassembled WGS sequence"/>
</dbReference>
<protein>
    <recommendedName>
        <fullName evidence="4">DNA-directed RNA polymerase specialized sigma subunit, sigma24 family</fullName>
    </recommendedName>
</protein>
<dbReference type="RefSeq" id="WP_091222171.1">
    <property type="nucleotide sequence ID" value="NZ_FNHE01000011.1"/>
</dbReference>
<feature type="region of interest" description="Disordered" evidence="1">
    <location>
        <begin position="279"/>
        <end position="303"/>
    </location>
</feature>
<feature type="compositionally biased region" description="Low complexity" evidence="1">
    <location>
        <begin position="294"/>
        <end position="303"/>
    </location>
</feature>
<dbReference type="STRING" id="1137991.SAMN05660642_03863"/>